<feature type="compositionally biased region" description="Basic residues" evidence="6">
    <location>
        <begin position="2953"/>
        <end position="2970"/>
    </location>
</feature>
<keyword evidence="2 5" id="KW-0378">Hydrolase</keyword>
<organism evidence="8 9">
    <name type="scientific">Aquilegia coerulea</name>
    <name type="common">Rocky mountain columbine</name>
    <dbReference type="NCBI Taxonomy" id="218851"/>
    <lineage>
        <taxon>Eukaryota</taxon>
        <taxon>Viridiplantae</taxon>
        <taxon>Streptophyta</taxon>
        <taxon>Embryophyta</taxon>
        <taxon>Tracheophyta</taxon>
        <taxon>Spermatophyta</taxon>
        <taxon>Magnoliopsida</taxon>
        <taxon>Ranunculales</taxon>
        <taxon>Ranunculaceae</taxon>
        <taxon>Thalictroideae</taxon>
        <taxon>Aquilegia</taxon>
    </lineage>
</organism>
<dbReference type="STRING" id="218851.A0A2G5CIE8"/>
<dbReference type="SUPFAM" id="SSF48452">
    <property type="entry name" value="TPR-like"/>
    <property type="match status" value="1"/>
</dbReference>
<evidence type="ECO:0000313" key="8">
    <source>
        <dbReference type="EMBL" id="PIA31056.1"/>
    </source>
</evidence>
<dbReference type="InParanoid" id="A0A2G5CIE8"/>
<protein>
    <recommendedName>
        <fullName evidence="7">UvrD-like helicase ATP-binding domain-containing protein</fullName>
    </recommendedName>
</protein>
<dbReference type="InterPro" id="IPR027417">
    <property type="entry name" value="P-loop_NTPase"/>
</dbReference>
<dbReference type="InterPro" id="IPR047187">
    <property type="entry name" value="SF1_C_Upf1"/>
</dbReference>
<dbReference type="InterPro" id="IPR039904">
    <property type="entry name" value="TRANK1"/>
</dbReference>
<dbReference type="EMBL" id="KZ305070">
    <property type="protein sequence ID" value="PIA31056.1"/>
    <property type="molecule type" value="Genomic_DNA"/>
</dbReference>
<dbReference type="InterPro" id="IPR014016">
    <property type="entry name" value="UvrD-like_ATP-bd"/>
</dbReference>
<name>A0A2G5CIE8_AQUCA</name>
<dbReference type="InterPro" id="IPR011990">
    <property type="entry name" value="TPR-like_helical_dom_sf"/>
</dbReference>
<evidence type="ECO:0000259" key="7">
    <source>
        <dbReference type="PROSITE" id="PS51198"/>
    </source>
</evidence>
<dbReference type="PANTHER" id="PTHR21529:SF4">
    <property type="entry name" value="TPR AND ANKYRIN REPEAT-CONTAINING PROTEIN 1"/>
    <property type="match status" value="1"/>
</dbReference>
<sequence length="2970" mass="337579">MIVRKPYSRNKITTHDSGLIRKVFSWTLEDIFNDELYSHKVEKIPESFQSEDHYLRSFIYPLLEETRAELCSSLEVISHAPFAEVIKCQRRMPMEYFFYEVEVDAWKNRNASGGQDLYKPKPGDIYVLTDAIPETVSDLERFGRTWNFALVTYVPEDELMKKKNDTSAVNDDDISPKMFKFKSSNSIMMGEGMRTSLFTVFLMNITTNNRIWISLNKLGSMKILKEVFFNDSVVDRTCNQCSSLHADNIQDEKFGTTLSLLDDSQAGAVRSCISTIKCNHRSTVKLVWGPPGTGKTKTVSTLLCTLLRMKHRTLACAPTNVAIIELSARVLNLLKESYAIDPEMSTSLFTLGDILLFGNNDRLKVEGDLEEIFLDNRVELLEEFLARSGWKFCFINMIDFLKNCVSQFNIHIENESKKETVFSKEKELERSSDHSFLSFTRKRYIATSLQLKRCVSTLITHLSVAFLRHHNFQDMAILLGLLDSFESLLSQDDVVEEELKEHFAQIVEENASLSALTGSCPCETVKSHISSLLCTIRSDSLIVSRSLLKSLSDLDIPIRMSREDIRDLCFQTASLFFCTASCSFKLHSVGIEPLDLVVIDEAAQLKEGESTIPLQLMGIQHAFLIGDECQLPARVHSKVSNDAGFGRSLFQRMSSAGCSKHLLNMQYRMHPNISCFPNSMFYLNKILDAPNVKSQSYVKHYLPGPMFGPYSFISVSNGIEEVDDVGHSRRNYVEAALVMTIVRNLFKAWEKSREKVSIGIVSPYAAQVAAIQKNLGRKYEKIKGFDVNVNSIDGFQGGEQDIIIITTVRSNSGGAIGFLANPQRSNVGLTRAKHCLWILGNGTTLARSDSVWTELVNNAKDRKCFFHADDDKDLAKAILQVKKELDQLDDLLNGDSILFRTARWKVLFSDNFKKSFGNLKSSQRQKSVLNLLLKLSCGWRPKRNVDCVCENSSQFVKQFKVDGVYVISTIDIVKQSTYTQVLKIWDILPLDEIQNLMKRLDNIFGMYTDDLISRCKVKCMEGSLEVPMTWGTCANIVRYKKCSTTDSGIVNVFSGASSSRCYVENSKVSESLLLMKFYSLSSGVVGQLLSGCDGREIDLPFEVTDQELEIIQYPRSSFILGRSGTGKTTVLTMKLIQKEQQYYLSSEGLCDVKDDTDVGFHMRNEISENPGDNRGTMLRQLFVTVSPKLCAAIKNHISNLMRFTREARSQRDNNAGDMHDIDDTTQFKDVPDSFVGITSRTYPLVVTFQKFLMMLDRSMDDSYFDRFHEVKELSFGRSGTSSSAALQVFIRTKEVTFDCFNSFYWPHFNSQWTKKLDASTVFTEIISHIKGGLRAGKVFEGKLNRDDYVSLAENRVSSINRDRREKIYDIFLDYEKKKMQNGHFDLADFVNDLHHRLRFGCYGGELMDFVYIDEVQDLTMRQIALFKYVCKNIDEGYVFSGDTAQTIARGIDFRFQDIKSLFYDEFLLGSGIDAKDTINGKDQPFVSDIFHLDQNFRTHAGVLSLSESVLDLLYRYFPLSVDILSPETSLIYGEAPVLLESGTDENAIVTIFGNSGINSGNMIGFGAEQVILVRDECARTEISDYVGKQALVLTILECKGLEFQDVLLYNFFGTSPLKKQWRVVYEYMNEHNLLDPTSPQSFPSFDEAKHTILCSELKQLYVAITRTRQRLWICENIEEFSKPIFDYWKNLCLVQTRQLDDSLAQAMQVASSDDEWRSRGIKLFNEGNFEMATMCFERAGDSYREKWARAAGLRASSDRLRGSNSELAHNALQQAAKIYESINKAESAALCFIELKEYKRAGMVYLEICGDSRLEDAGDCFVLAGCWSHAADSYARGNHIAKCLSSCMKGELFGMGLKFIKRWKGSASNGGDKTVKIEELENLEQDFLESCALHYHKRKDPKTMMTFVREFHSMKSIRKFLRSRNYLDYLMSLEEEFGNFIEASNIAGEKGDLPSQADLLAKGGRLKDAGDIFSSAACWSRAAEMYARGNYVSKCLSACIEGELFDMGLDFIKKWKGNEYESVDMTTESKDLQEVEQEFLKRCALHYHERQNSEFMMKFVRQLQSMDSMRSFLRSVNCLDELLLLEEMAGNFMEAASLAEEKGDLVSEADLLAKAGCFEDAARLILVHVFGYSLWATGCTGWPLKNFPNKEALLAKAKKFAMNGTECFYESVFLEATLLSNKECSLPEMGKSLSASVRLGNFRAEIISAWKILGEHLRLRPSDFEWQHDLVLDGGQHTQENSILCNRVSINSLIYFWNYWRCKMENVLYYLQNIGTTNEFHRSYQQFCLDYLGLRKNDSEQYPFYIWARTGASWLKGIDKTSLQRRGDVVYLHEYQFAVAARVYWISVISLLGLKVLGTLDALHKFSVQKSSSLVCQGTIVVHIFEVAKYVMELNNWKCGSSDLQKLPKYLQSSKSNVLDIVFPLEWGKIMTENMILLRGTKAFKDLLEEVFIEIVGSNCKLTYGKIGLTVMILFVSGKLSDELYEKTVRFFNAKPPWKLFITQLKDHIVSRVGQLALACKLKEALQHTFYVNWQEEVDYISPHYFVYLVERLLYLVSSSQKSFFTTKYSLMEALSFWNWEKTSSRSSSAGKPLAMEEYHDFIVLVIDQILVNRNETFKWLEKTRINVKQYHSVLVMRLITLISLICLNSGQYFDYLSILLARDDIKNQLPRAFCETLLKWKSHNFGEVLAEALGTIDNPLVIVRVENNFPGFVCSKALVIDLNVIQSREELLGVLFPKSLEDAQVHKDNFELGAKSSRIINQSPEGADGVNIINFPSKLDLTGKEIKILENKTENEDLDLSEAYISFWSNIDCLSSGTHKYGGCMNSSYNAPQIKFEIGRCIRVLVAAMSYYNLESCRFDVDARLMVEAKSIVDELKQVSDASIVSSQDFDSNIERIGEVFGKLRELRPVLQPWLDSVFLESGGRTASKPSKSTGTSAAVHGPKIGNEKNKAKGNSKTKVNKNGRRDRK</sequence>
<dbReference type="CDD" id="cd18808">
    <property type="entry name" value="SF1_C_Upf1"/>
    <property type="match status" value="1"/>
</dbReference>
<evidence type="ECO:0000256" key="6">
    <source>
        <dbReference type="SAM" id="MobiDB-lite"/>
    </source>
</evidence>
<feature type="region of interest" description="Disordered" evidence="6">
    <location>
        <begin position="2925"/>
        <end position="2970"/>
    </location>
</feature>
<keyword evidence="3 5" id="KW-0347">Helicase</keyword>
<dbReference type="GO" id="GO:0005524">
    <property type="term" value="F:ATP binding"/>
    <property type="evidence" value="ECO:0007669"/>
    <property type="project" value="UniProtKB-UniRule"/>
</dbReference>
<dbReference type="InterPro" id="IPR045529">
    <property type="entry name" value="DUF6469"/>
</dbReference>
<feature type="domain" description="UvrD-like helicase ATP-binding" evidence="7">
    <location>
        <begin position="1100"/>
        <end position="1499"/>
    </location>
</feature>
<dbReference type="InterPro" id="IPR041679">
    <property type="entry name" value="DNA2/NAM7-like_C"/>
</dbReference>
<evidence type="ECO:0000256" key="1">
    <source>
        <dbReference type="ARBA" id="ARBA00022741"/>
    </source>
</evidence>
<evidence type="ECO:0000256" key="4">
    <source>
        <dbReference type="ARBA" id="ARBA00022840"/>
    </source>
</evidence>
<dbReference type="Pfam" id="PF13087">
    <property type="entry name" value="AAA_12"/>
    <property type="match status" value="1"/>
</dbReference>
<feature type="binding site" evidence="5">
    <location>
        <begin position="1121"/>
        <end position="1128"/>
    </location>
    <ligand>
        <name>ATP</name>
        <dbReference type="ChEBI" id="CHEBI:30616"/>
    </ligand>
</feature>
<dbReference type="Pfam" id="PF20073">
    <property type="entry name" value="DUF6469"/>
    <property type="match status" value="1"/>
</dbReference>
<dbReference type="PROSITE" id="PS51198">
    <property type="entry name" value="UVRD_HELICASE_ATP_BIND"/>
    <property type="match status" value="1"/>
</dbReference>
<keyword evidence="1 5" id="KW-0547">Nucleotide-binding</keyword>
<keyword evidence="4 5" id="KW-0067">ATP-binding</keyword>
<dbReference type="GO" id="GO:0016787">
    <property type="term" value="F:hydrolase activity"/>
    <property type="evidence" value="ECO:0007669"/>
    <property type="project" value="UniProtKB-UniRule"/>
</dbReference>
<gene>
    <name evidence="8" type="ORF">AQUCO_05300110v1</name>
</gene>
<dbReference type="Pfam" id="PF13086">
    <property type="entry name" value="AAA_11"/>
    <property type="match status" value="1"/>
</dbReference>
<feature type="compositionally biased region" description="Polar residues" evidence="6">
    <location>
        <begin position="2929"/>
        <end position="2938"/>
    </location>
</feature>
<evidence type="ECO:0000256" key="2">
    <source>
        <dbReference type="ARBA" id="ARBA00022801"/>
    </source>
</evidence>
<evidence type="ECO:0000256" key="3">
    <source>
        <dbReference type="ARBA" id="ARBA00022806"/>
    </source>
</evidence>
<dbReference type="InterPro" id="IPR041677">
    <property type="entry name" value="DNA2/NAM7_AAA_11"/>
</dbReference>
<evidence type="ECO:0000256" key="5">
    <source>
        <dbReference type="PROSITE-ProRule" id="PRU00560"/>
    </source>
</evidence>
<evidence type="ECO:0000313" key="9">
    <source>
        <dbReference type="Proteomes" id="UP000230069"/>
    </source>
</evidence>
<keyword evidence="9" id="KW-1185">Reference proteome</keyword>
<dbReference type="PANTHER" id="PTHR21529">
    <property type="entry name" value="MAMMARY TURMOR VIRUS RECEPTOR HOMOLOG 1, 2 MTVR1, 2"/>
    <property type="match status" value="1"/>
</dbReference>
<accession>A0A2G5CIE8</accession>
<reference evidence="8 9" key="1">
    <citation type="submission" date="2017-09" db="EMBL/GenBank/DDBJ databases">
        <title>WGS assembly of Aquilegia coerulea Goldsmith.</title>
        <authorList>
            <person name="Hodges S."/>
            <person name="Kramer E."/>
            <person name="Nordborg M."/>
            <person name="Tomkins J."/>
            <person name="Borevitz J."/>
            <person name="Derieg N."/>
            <person name="Yan J."/>
            <person name="Mihaltcheva S."/>
            <person name="Hayes R.D."/>
            <person name="Rokhsar D."/>
        </authorList>
    </citation>
    <scope>NUCLEOTIDE SEQUENCE [LARGE SCALE GENOMIC DNA]</scope>
    <source>
        <strain evidence="9">cv. Goldsmith</strain>
    </source>
</reference>
<dbReference type="FunFam" id="3.40.50.300:FF:000326">
    <property type="entry name" value="P-loop containing nucleoside triphosphate hydrolase"/>
    <property type="match status" value="1"/>
</dbReference>
<dbReference type="GO" id="GO:0004386">
    <property type="term" value="F:helicase activity"/>
    <property type="evidence" value="ECO:0007669"/>
    <property type="project" value="UniProtKB-UniRule"/>
</dbReference>
<dbReference type="Proteomes" id="UP000230069">
    <property type="component" value="Unassembled WGS sequence"/>
</dbReference>
<proteinExistence type="predicted"/>
<dbReference type="OrthoDB" id="3156807at2759"/>
<dbReference type="GO" id="GO:0005694">
    <property type="term" value="C:chromosome"/>
    <property type="evidence" value="ECO:0007669"/>
    <property type="project" value="UniProtKB-ARBA"/>
</dbReference>
<dbReference type="SUPFAM" id="SSF52540">
    <property type="entry name" value="P-loop containing nucleoside triphosphate hydrolases"/>
    <property type="match status" value="2"/>
</dbReference>
<dbReference type="Gene3D" id="3.40.50.300">
    <property type="entry name" value="P-loop containing nucleotide triphosphate hydrolases"/>
    <property type="match status" value="4"/>
</dbReference>